<dbReference type="STRING" id="314278.NB231_10698"/>
<name>A4BNW7_9GAMM</name>
<dbReference type="PROSITE" id="PS51866">
    <property type="entry name" value="MOP"/>
    <property type="match status" value="1"/>
</dbReference>
<proteinExistence type="predicted"/>
<dbReference type="Gene3D" id="2.40.50.100">
    <property type="match status" value="1"/>
</dbReference>
<keyword evidence="5" id="KW-1185">Reference proteome</keyword>
<protein>
    <submittedName>
        <fullName evidence="4">Molybdenum-pterin-binding-protein</fullName>
    </submittedName>
</protein>
<feature type="domain" description="Mop" evidence="3">
    <location>
        <begin position="4"/>
        <end position="70"/>
    </location>
</feature>
<dbReference type="GO" id="GO:0015689">
    <property type="term" value="P:molybdate ion transport"/>
    <property type="evidence" value="ECO:0007669"/>
    <property type="project" value="InterPro"/>
</dbReference>
<evidence type="ECO:0000256" key="2">
    <source>
        <dbReference type="PROSITE-ProRule" id="PRU01213"/>
    </source>
</evidence>
<reference evidence="4 5" key="1">
    <citation type="submission" date="2006-02" db="EMBL/GenBank/DDBJ databases">
        <authorList>
            <person name="Waterbury J."/>
            <person name="Ferriera S."/>
            <person name="Johnson J."/>
            <person name="Kravitz S."/>
            <person name="Halpern A."/>
            <person name="Remington K."/>
            <person name="Beeson K."/>
            <person name="Tran B."/>
            <person name="Rogers Y.-H."/>
            <person name="Friedman R."/>
            <person name="Venter J.C."/>
        </authorList>
    </citation>
    <scope>NUCLEOTIDE SEQUENCE [LARGE SCALE GENOMIC DNA]</scope>
    <source>
        <strain evidence="4 5">Nb-231</strain>
    </source>
</reference>
<gene>
    <name evidence="4" type="ORF">NB231_10698</name>
</gene>
<accession>A4BNW7</accession>
<dbReference type="InterPro" id="IPR005116">
    <property type="entry name" value="Transp-assoc_OB_typ1"/>
</dbReference>
<evidence type="ECO:0000256" key="1">
    <source>
        <dbReference type="ARBA" id="ARBA00022505"/>
    </source>
</evidence>
<evidence type="ECO:0000259" key="3">
    <source>
        <dbReference type="PROSITE" id="PS51866"/>
    </source>
</evidence>
<dbReference type="EMBL" id="AAOF01000002">
    <property type="protein sequence ID" value="EAR22916.1"/>
    <property type="molecule type" value="Genomic_DNA"/>
</dbReference>
<sequence>MQMNISARNALKGKVVDVNVGAVNTEVVIELPGGDKVVSIISKDSANKLGLALGKTCYAVIKASHVMVAVD</sequence>
<dbReference type="HOGENOM" id="CLU_118993_1_1_6"/>
<dbReference type="RefSeq" id="WP_005002391.1">
    <property type="nucleotide sequence ID" value="NZ_CH672427.1"/>
</dbReference>
<dbReference type="InterPro" id="IPR008995">
    <property type="entry name" value="Mo/tungstate-bd_C_term_dom"/>
</dbReference>
<dbReference type="eggNOG" id="COG3585">
    <property type="taxonomic scope" value="Bacteria"/>
</dbReference>
<dbReference type="NCBIfam" id="TIGR00638">
    <property type="entry name" value="Mop"/>
    <property type="match status" value="1"/>
</dbReference>
<dbReference type="Proteomes" id="UP000003374">
    <property type="component" value="Unassembled WGS sequence"/>
</dbReference>
<organism evidence="4 5">
    <name type="scientific">Nitrococcus mobilis Nb-231</name>
    <dbReference type="NCBI Taxonomy" id="314278"/>
    <lineage>
        <taxon>Bacteria</taxon>
        <taxon>Pseudomonadati</taxon>
        <taxon>Pseudomonadota</taxon>
        <taxon>Gammaproteobacteria</taxon>
        <taxon>Chromatiales</taxon>
        <taxon>Ectothiorhodospiraceae</taxon>
        <taxon>Nitrococcus</taxon>
    </lineage>
</organism>
<comment type="caution">
    <text evidence="4">The sequence shown here is derived from an EMBL/GenBank/DDBJ whole genome shotgun (WGS) entry which is preliminary data.</text>
</comment>
<dbReference type="InterPro" id="IPR004606">
    <property type="entry name" value="Mop_domain"/>
</dbReference>
<dbReference type="AlphaFoldDB" id="A4BNW7"/>
<keyword evidence="1 2" id="KW-0500">Molybdenum</keyword>
<dbReference type="SUPFAM" id="SSF50331">
    <property type="entry name" value="MOP-like"/>
    <property type="match status" value="1"/>
</dbReference>
<evidence type="ECO:0000313" key="5">
    <source>
        <dbReference type="Proteomes" id="UP000003374"/>
    </source>
</evidence>
<dbReference type="Pfam" id="PF03459">
    <property type="entry name" value="TOBE"/>
    <property type="match status" value="1"/>
</dbReference>
<evidence type="ECO:0000313" key="4">
    <source>
        <dbReference type="EMBL" id="EAR22916.1"/>
    </source>
</evidence>